<keyword evidence="3" id="KW-1185">Reference proteome</keyword>
<dbReference type="RefSeq" id="WP_377315014.1">
    <property type="nucleotide sequence ID" value="NZ_JBHUIY010000007.1"/>
</dbReference>
<dbReference type="EMBL" id="JBHUIY010000007">
    <property type="protein sequence ID" value="MFD2233234.1"/>
    <property type="molecule type" value="Genomic_DNA"/>
</dbReference>
<dbReference type="Proteomes" id="UP001597296">
    <property type="component" value="Unassembled WGS sequence"/>
</dbReference>
<evidence type="ECO:0000313" key="2">
    <source>
        <dbReference type="EMBL" id="MFD2233234.1"/>
    </source>
</evidence>
<sequence length="216" mass="22062">MTTKVKPTGSEGVEDFPRPAAAARAAKGAAPAVPGADAIVAPIAAAQAEAVKTLGEAVNIGKETIETVAKASADAAAKGYDQALDLGREQVAAAVKAHGAVFEGYEDAIAFQRDTFDALVKSGTILTQGLHELGRAAIGLVQVSIEDNVAAAKAVLGARTVQDLIDAQADLTRGNLDRLLAEGSRLGDHTVRLIEDSVAPLTARVEAALERALHAA</sequence>
<comment type="caution">
    <text evidence="2">The sequence shown here is derived from an EMBL/GenBank/DDBJ whole genome shotgun (WGS) entry which is preliminary data.</text>
</comment>
<protein>
    <submittedName>
        <fullName evidence="2">Phasin family protein</fullName>
    </submittedName>
</protein>
<evidence type="ECO:0000313" key="3">
    <source>
        <dbReference type="Proteomes" id="UP001597296"/>
    </source>
</evidence>
<dbReference type="InterPro" id="IPR010127">
    <property type="entry name" value="Phasin_subfam-1"/>
</dbReference>
<organism evidence="2 3">
    <name type="scientific">Phaeospirillum tilakii</name>
    <dbReference type="NCBI Taxonomy" id="741673"/>
    <lineage>
        <taxon>Bacteria</taxon>
        <taxon>Pseudomonadati</taxon>
        <taxon>Pseudomonadota</taxon>
        <taxon>Alphaproteobacteria</taxon>
        <taxon>Rhodospirillales</taxon>
        <taxon>Rhodospirillaceae</taxon>
        <taxon>Phaeospirillum</taxon>
    </lineage>
</organism>
<dbReference type="InterPro" id="IPR018968">
    <property type="entry name" value="Phasin"/>
</dbReference>
<gene>
    <name evidence="2" type="ORF">ACFSNB_05400</name>
</gene>
<reference evidence="3" key="1">
    <citation type="journal article" date="2019" name="Int. J. Syst. Evol. Microbiol.">
        <title>The Global Catalogue of Microorganisms (GCM) 10K type strain sequencing project: providing services to taxonomists for standard genome sequencing and annotation.</title>
        <authorList>
            <consortium name="The Broad Institute Genomics Platform"/>
            <consortium name="The Broad Institute Genome Sequencing Center for Infectious Disease"/>
            <person name="Wu L."/>
            <person name="Ma J."/>
        </authorList>
    </citation>
    <scope>NUCLEOTIDE SEQUENCE [LARGE SCALE GENOMIC DNA]</scope>
    <source>
        <strain evidence="3">KCTC 15012</strain>
    </source>
</reference>
<feature type="domain" description="Phasin" evidence="1">
    <location>
        <begin position="106"/>
        <end position="205"/>
    </location>
</feature>
<accession>A0ABW5C7I4</accession>
<evidence type="ECO:0000259" key="1">
    <source>
        <dbReference type="Pfam" id="PF09361"/>
    </source>
</evidence>
<dbReference type="Pfam" id="PF09361">
    <property type="entry name" value="Phasin_2"/>
    <property type="match status" value="1"/>
</dbReference>
<name>A0ABW5C7I4_9PROT</name>
<dbReference type="NCBIfam" id="TIGR01841">
    <property type="entry name" value="phasin"/>
    <property type="match status" value="1"/>
</dbReference>
<proteinExistence type="predicted"/>